<evidence type="ECO:0000256" key="4">
    <source>
        <dbReference type="ARBA" id="ARBA00022741"/>
    </source>
</evidence>
<dbReference type="GO" id="GO:0005524">
    <property type="term" value="F:ATP binding"/>
    <property type="evidence" value="ECO:0007669"/>
    <property type="project" value="UniProtKB-KW"/>
</dbReference>
<dbReference type="PANTHER" id="PTHR11384">
    <property type="entry name" value="ATP-BINDING CASSETTE, SUB-FAMILY D MEMBER"/>
    <property type="match status" value="1"/>
</dbReference>
<dbReference type="PROSITE" id="PS50893">
    <property type="entry name" value="ABC_TRANSPORTER_2"/>
    <property type="match status" value="1"/>
</dbReference>
<dbReference type="Pfam" id="PF00005">
    <property type="entry name" value="ABC_tran"/>
    <property type="match status" value="1"/>
</dbReference>
<dbReference type="GO" id="GO:0016020">
    <property type="term" value="C:membrane"/>
    <property type="evidence" value="ECO:0007669"/>
    <property type="project" value="InterPro"/>
</dbReference>
<evidence type="ECO:0000259" key="10">
    <source>
        <dbReference type="PROSITE" id="PS50893"/>
    </source>
</evidence>
<evidence type="ECO:0000256" key="3">
    <source>
        <dbReference type="ARBA" id="ARBA00022692"/>
    </source>
</evidence>
<evidence type="ECO:0000256" key="1">
    <source>
        <dbReference type="ARBA" id="ARBA00008575"/>
    </source>
</evidence>
<sequence length="627" mass="69240">MEMAELDRAHTATPTMTPPSMPTGIMRAGFVHNYWFLWKFAHRGRVVRETLLALFVQLLNLASMGFFSLLPMLQGIFVKVMTGGDRKSDEVARVDLNNLTTALVFALPVFFAAVLISVSAAFMGQLVGVRFRKALTRELTSLYLMRDNFFRMQLATHTMQNPDQVMASDVAQMVRLTWGGVNPPYESSFIKLFGAAALLVLSTRNCITLGGVGISAAIMAFSFSTLALNWWISLPIETLTAIQEEHEGRLRFLHMRIHVYAEHIAMLRGIPFEADGIDSALAVVLANQSALVWAYMKVKFSVSLTTNSTQMFNTIISCIPLFTGQLKVYDVAQLSQLQGAMGQVATTFEALPTALPQIATASGMADRIVALHDTLLALAQAEEPPIEILDTPYRLGFELLTLRVPDRSMLVAVDLRLIVARGVSTILCGDSGCGKSSLIRCLAGLWYADSGIIYRPSSIMFLPQKPYFCVGNLRDQILYPSNTKTTDKEASALLRALQLSPLLDRYGLDQTVVWEEVLSGGEQQRLSFARALAQRPTFAVLDESTSAMDLTTEQLCMTMLVNAGITCLSVGHRPSVEKYHQRKLVLRRSHTDHRCVNLEEILLSASYDGDDAPAKSDSDKLCTGKLF</sequence>
<dbReference type="InterPro" id="IPR050835">
    <property type="entry name" value="ABC_transporter_sub-D"/>
</dbReference>
<dbReference type="SUPFAM" id="SSF52540">
    <property type="entry name" value="P-loop containing nucleoside triphosphate hydrolases"/>
    <property type="match status" value="1"/>
</dbReference>
<feature type="compositionally biased region" description="Basic and acidic residues" evidence="8">
    <location>
        <begin position="1"/>
        <end position="10"/>
    </location>
</feature>
<evidence type="ECO:0000256" key="5">
    <source>
        <dbReference type="ARBA" id="ARBA00022840"/>
    </source>
</evidence>
<dbReference type="InterPro" id="IPR003439">
    <property type="entry name" value="ABC_transporter-like_ATP-bd"/>
</dbReference>
<protein>
    <recommendedName>
        <fullName evidence="10">ABC transporter domain-containing protein</fullName>
    </recommendedName>
</protein>
<evidence type="ECO:0000256" key="6">
    <source>
        <dbReference type="ARBA" id="ARBA00022989"/>
    </source>
</evidence>
<feature type="region of interest" description="Disordered" evidence="8">
    <location>
        <begin position="1"/>
        <end position="20"/>
    </location>
</feature>
<keyword evidence="4" id="KW-0547">Nucleotide-binding</keyword>
<dbReference type="GO" id="GO:0140359">
    <property type="term" value="F:ABC-type transporter activity"/>
    <property type="evidence" value="ECO:0007669"/>
    <property type="project" value="InterPro"/>
</dbReference>
<dbReference type="InterPro" id="IPR027417">
    <property type="entry name" value="P-loop_NTPase"/>
</dbReference>
<dbReference type="InterPro" id="IPR011527">
    <property type="entry name" value="ABC1_TM_dom"/>
</dbReference>
<keyword evidence="7 9" id="KW-0472">Membrane</keyword>
<evidence type="ECO:0000313" key="11">
    <source>
        <dbReference type="EMBL" id="KAL1504633.1"/>
    </source>
</evidence>
<keyword evidence="2" id="KW-0813">Transport</keyword>
<feature type="transmembrane region" description="Helical" evidence="9">
    <location>
        <begin position="50"/>
        <end position="73"/>
    </location>
</feature>
<dbReference type="AlphaFoldDB" id="A0AB34IT21"/>
<dbReference type="EMBL" id="JBGBPQ010000019">
    <property type="protein sequence ID" value="KAL1504633.1"/>
    <property type="molecule type" value="Genomic_DNA"/>
</dbReference>
<evidence type="ECO:0000313" key="12">
    <source>
        <dbReference type="Proteomes" id="UP001515480"/>
    </source>
</evidence>
<dbReference type="GO" id="GO:0016887">
    <property type="term" value="F:ATP hydrolysis activity"/>
    <property type="evidence" value="ECO:0007669"/>
    <property type="project" value="InterPro"/>
</dbReference>
<feature type="transmembrane region" description="Helical" evidence="9">
    <location>
        <begin position="102"/>
        <end position="123"/>
    </location>
</feature>
<evidence type="ECO:0000256" key="2">
    <source>
        <dbReference type="ARBA" id="ARBA00022448"/>
    </source>
</evidence>
<dbReference type="SMART" id="SM00382">
    <property type="entry name" value="AAA"/>
    <property type="match status" value="1"/>
</dbReference>
<keyword evidence="3 9" id="KW-0812">Transmembrane</keyword>
<comment type="caution">
    <text evidence="11">The sequence shown here is derived from an EMBL/GenBank/DDBJ whole genome shotgun (WGS) entry which is preliminary data.</text>
</comment>
<keyword evidence="12" id="KW-1185">Reference proteome</keyword>
<dbReference type="PANTHER" id="PTHR11384:SF59">
    <property type="entry name" value="LYSOSOMAL COBALAMIN TRANSPORTER ABCD4"/>
    <property type="match status" value="1"/>
</dbReference>
<feature type="transmembrane region" description="Helical" evidence="9">
    <location>
        <begin position="207"/>
        <end position="232"/>
    </location>
</feature>
<organism evidence="11 12">
    <name type="scientific">Prymnesium parvum</name>
    <name type="common">Toxic golden alga</name>
    <dbReference type="NCBI Taxonomy" id="97485"/>
    <lineage>
        <taxon>Eukaryota</taxon>
        <taxon>Haptista</taxon>
        <taxon>Haptophyta</taxon>
        <taxon>Prymnesiophyceae</taxon>
        <taxon>Prymnesiales</taxon>
        <taxon>Prymnesiaceae</taxon>
        <taxon>Prymnesium</taxon>
    </lineage>
</organism>
<evidence type="ECO:0000256" key="7">
    <source>
        <dbReference type="ARBA" id="ARBA00023136"/>
    </source>
</evidence>
<dbReference type="CDD" id="cd03223">
    <property type="entry name" value="ABCD_peroxisomal_ALDP"/>
    <property type="match status" value="1"/>
</dbReference>
<evidence type="ECO:0000256" key="8">
    <source>
        <dbReference type="SAM" id="MobiDB-lite"/>
    </source>
</evidence>
<dbReference type="InterPro" id="IPR017871">
    <property type="entry name" value="ABC_transporter-like_CS"/>
</dbReference>
<dbReference type="Gene3D" id="3.40.50.300">
    <property type="entry name" value="P-loop containing nucleotide triphosphate hydrolases"/>
    <property type="match status" value="1"/>
</dbReference>
<feature type="domain" description="ABC transporter" evidence="10">
    <location>
        <begin position="395"/>
        <end position="613"/>
    </location>
</feature>
<dbReference type="Proteomes" id="UP001515480">
    <property type="component" value="Unassembled WGS sequence"/>
</dbReference>
<gene>
    <name evidence="11" type="ORF">AB1Y20_008416</name>
</gene>
<evidence type="ECO:0000256" key="9">
    <source>
        <dbReference type="SAM" id="Phobius"/>
    </source>
</evidence>
<keyword evidence="5" id="KW-0067">ATP-binding</keyword>
<comment type="similarity">
    <text evidence="1">Belongs to the ABC transporter superfamily. ABCD family. Peroxisomal fatty acyl CoA transporter (TC 3.A.1.203) subfamily.</text>
</comment>
<accession>A0AB34IT21</accession>
<dbReference type="Pfam" id="PF06472">
    <property type="entry name" value="ABC_membrane_2"/>
    <property type="match status" value="1"/>
</dbReference>
<keyword evidence="6 9" id="KW-1133">Transmembrane helix</keyword>
<proteinExistence type="inferred from homology"/>
<dbReference type="PROSITE" id="PS00211">
    <property type="entry name" value="ABC_TRANSPORTER_1"/>
    <property type="match status" value="1"/>
</dbReference>
<reference evidence="11 12" key="1">
    <citation type="journal article" date="2024" name="Science">
        <title>Giant polyketide synthase enzymes in the biosynthesis of giant marine polyether toxins.</title>
        <authorList>
            <person name="Fallon T.R."/>
            <person name="Shende V.V."/>
            <person name="Wierzbicki I.H."/>
            <person name="Pendleton A.L."/>
            <person name="Watervoot N.F."/>
            <person name="Auber R.P."/>
            <person name="Gonzalez D.J."/>
            <person name="Wisecaver J.H."/>
            <person name="Moore B.S."/>
        </authorList>
    </citation>
    <scope>NUCLEOTIDE SEQUENCE [LARGE SCALE GENOMIC DNA]</scope>
    <source>
        <strain evidence="11 12">12B1</strain>
    </source>
</reference>
<name>A0AB34IT21_PRYPA</name>
<dbReference type="InterPro" id="IPR003593">
    <property type="entry name" value="AAA+_ATPase"/>
</dbReference>